<evidence type="ECO:0000256" key="2">
    <source>
        <dbReference type="ARBA" id="ARBA00008488"/>
    </source>
</evidence>
<dbReference type="PANTHER" id="PTHR20855:SF129">
    <property type="entry name" value="HEMOLYSIN-3 HOMOLOG"/>
    <property type="match status" value="1"/>
</dbReference>
<keyword evidence="3 7" id="KW-0812">Transmembrane</keyword>
<comment type="subcellular location">
    <subcellularLocation>
        <location evidence="1">Endomembrane system</location>
        <topology evidence="1">Multi-pass membrane protein</topology>
    </subcellularLocation>
</comment>
<dbReference type="Proteomes" id="UP000051084">
    <property type="component" value="Unassembled WGS sequence"/>
</dbReference>
<feature type="binding site" evidence="6">
    <location>
        <position position="72"/>
    </location>
    <ligand>
        <name>Zn(2+)</name>
        <dbReference type="ChEBI" id="CHEBI:29105"/>
    </ligand>
</feature>
<dbReference type="NCBIfam" id="TIGR01065">
    <property type="entry name" value="hlyIII"/>
    <property type="match status" value="1"/>
</dbReference>
<dbReference type="PANTHER" id="PTHR20855">
    <property type="entry name" value="ADIPOR/PROGESTIN RECEPTOR-RELATED"/>
    <property type="match status" value="1"/>
</dbReference>
<feature type="transmembrane region" description="Helical" evidence="7">
    <location>
        <begin position="56"/>
        <end position="77"/>
    </location>
</feature>
<comment type="caution">
    <text evidence="8">The sequence shown here is derived from an EMBL/GenBank/DDBJ whole genome shotgun (WGS) entry which is preliminary data.</text>
</comment>
<evidence type="ECO:0000313" key="8">
    <source>
        <dbReference type="EMBL" id="KRL92999.1"/>
    </source>
</evidence>
<feature type="transmembrane region" description="Helical" evidence="7">
    <location>
        <begin position="89"/>
        <end position="107"/>
    </location>
</feature>
<comment type="similarity">
    <text evidence="2">Belongs to the UPF0073 (Hly-III) family.</text>
</comment>
<dbReference type="InterPro" id="IPR005744">
    <property type="entry name" value="Hy-lIII"/>
</dbReference>
<evidence type="ECO:0000256" key="7">
    <source>
        <dbReference type="SAM" id="Phobius"/>
    </source>
</evidence>
<keyword evidence="9" id="KW-1185">Reference proteome</keyword>
<feature type="transmembrane region" description="Helical" evidence="7">
    <location>
        <begin position="194"/>
        <end position="214"/>
    </location>
</feature>
<dbReference type="PATRIC" id="fig|1423742.4.peg.109"/>
<keyword evidence="5 7" id="KW-0472">Membrane</keyword>
<feature type="binding site" evidence="6">
    <location>
        <position position="197"/>
    </location>
    <ligand>
        <name>Zn(2+)</name>
        <dbReference type="ChEBI" id="CHEBI:29105"/>
    </ligand>
</feature>
<sequence length="215" mass="24055">MTQTKIKLRQLLIEIGNAVTHGLGALLAIVGLVVLLVHTAANPALMTPMRIVAFSIYGFIMIIFYLASTLFHSLYFTRARHVFQIIDHSMIYLMIAGCYTPYCLVAIGGWQGWTLLSIIWVMAIAGVVYKSLYLNKKSHLSTLIYVIMGWMCLFALVPLYHALGTVGFGLLFAGGVVYTLGALLYSFPTDYTHLIWHCFVMVGSSLMYFSILFYV</sequence>
<evidence type="ECO:0000256" key="4">
    <source>
        <dbReference type="ARBA" id="ARBA00022989"/>
    </source>
</evidence>
<dbReference type="STRING" id="417373.GCA_001570685_00741"/>
<dbReference type="Pfam" id="PF03006">
    <property type="entry name" value="HlyIII"/>
    <property type="match status" value="1"/>
</dbReference>
<evidence type="ECO:0000256" key="1">
    <source>
        <dbReference type="ARBA" id="ARBA00004127"/>
    </source>
</evidence>
<organism evidence="8 9">
    <name type="scientific">Limosilactobacillus equigenerosi DSM 18793 = JCM 14505</name>
    <dbReference type="NCBI Taxonomy" id="1423742"/>
    <lineage>
        <taxon>Bacteria</taxon>
        <taxon>Bacillati</taxon>
        <taxon>Bacillota</taxon>
        <taxon>Bacilli</taxon>
        <taxon>Lactobacillales</taxon>
        <taxon>Lactobacillaceae</taxon>
        <taxon>Limosilactobacillus</taxon>
    </lineage>
</organism>
<dbReference type="GO" id="GO:0046872">
    <property type="term" value="F:metal ion binding"/>
    <property type="evidence" value="ECO:0007669"/>
    <property type="project" value="UniProtKB-KW"/>
</dbReference>
<keyword evidence="4 7" id="KW-1133">Transmembrane helix</keyword>
<dbReference type="AlphaFoldDB" id="A0A0R1UI20"/>
<feature type="binding site" evidence="6">
    <location>
        <position position="193"/>
    </location>
    <ligand>
        <name>Zn(2+)</name>
        <dbReference type="ChEBI" id="CHEBI:29105"/>
    </ligand>
</feature>
<protein>
    <submittedName>
        <fullName evidence="8">Hemolysin III</fullName>
    </submittedName>
</protein>
<evidence type="ECO:0000256" key="6">
    <source>
        <dbReference type="PIRSR" id="PIRSR604254-1"/>
    </source>
</evidence>
<dbReference type="OrthoDB" id="9813689at2"/>
<feature type="transmembrane region" description="Helical" evidence="7">
    <location>
        <begin position="166"/>
        <end position="187"/>
    </location>
</feature>
<proteinExistence type="inferred from homology"/>
<keyword evidence="6" id="KW-0862">Zinc</keyword>
<name>A0A0R1UI20_9LACO</name>
<dbReference type="InterPro" id="IPR004254">
    <property type="entry name" value="AdipoR/HlyIII-related"/>
</dbReference>
<reference evidence="8 9" key="1">
    <citation type="journal article" date="2015" name="Genome Announc.">
        <title>Expanding the biotechnology potential of lactobacilli through comparative genomics of 213 strains and associated genera.</title>
        <authorList>
            <person name="Sun Z."/>
            <person name="Harris H.M."/>
            <person name="McCann A."/>
            <person name="Guo C."/>
            <person name="Argimon S."/>
            <person name="Zhang W."/>
            <person name="Yang X."/>
            <person name="Jeffery I.B."/>
            <person name="Cooney J.C."/>
            <person name="Kagawa T.F."/>
            <person name="Liu W."/>
            <person name="Song Y."/>
            <person name="Salvetti E."/>
            <person name="Wrobel A."/>
            <person name="Rasinkangas P."/>
            <person name="Parkhill J."/>
            <person name="Rea M.C."/>
            <person name="O'Sullivan O."/>
            <person name="Ritari J."/>
            <person name="Douillard F.P."/>
            <person name="Paul Ross R."/>
            <person name="Yang R."/>
            <person name="Briner A.E."/>
            <person name="Felis G.E."/>
            <person name="de Vos W.M."/>
            <person name="Barrangou R."/>
            <person name="Klaenhammer T.R."/>
            <person name="Caufield P.W."/>
            <person name="Cui Y."/>
            <person name="Zhang H."/>
            <person name="O'Toole P.W."/>
        </authorList>
    </citation>
    <scope>NUCLEOTIDE SEQUENCE [LARGE SCALE GENOMIC DNA]</scope>
    <source>
        <strain evidence="8 9">DSM 18793</strain>
    </source>
</reference>
<feature type="transmembrane region" description="Helical" evidence="7">
    <location>
        <begin position="113"/>
        <end position="133"/>
    </location>
</feature>
<dbReference type="GO" id="GO:0012505">
    <property type="term" value="C:endomembrane system"/>
    <property type="evidence" value="ECO:0007669"/>
    <property type="project" value="UniProtKB-SubCell"/>
</dbReference>
<feature type="transmembrane region" description="Helical" evidence="7">
    <location>
        <begin position="140"/>
        <end position="160"/>
    </location>
</feature>
<gene>
    <name evidence="8" type="ORF">FC21_GL000100</name>
</gene>
<dbReference type="GO" id="GO:0140911">
    <property type="term" value="F:pore-forming activity"/>
    <property type="evidence" value="ECO:0007669"/>
    <property type="project" value="InterPro"/>
</dbReference>
<accession>A0A0R1UI20</accession>
<evidence type="ECO:0000256" key="3">
    <source>
        <dbReference type="ARBA" id="ARBA00022692"/>
    </source>
</evidence>
<evidence type="ECO:0000256" key="5">
    <source>
        <dbReference type="ARBA" id="ARBA00023136"/>
    </source>
</evidence>
<dbReference type="RefSeq" id="WP_056995744.1">
    <property type="nucleotide sequence ID" value="NZ_AZGC01000049.1"/>
</dbReference>
<dbReference type="GO" id="GO:0016020">
    <property type="term" value="C:membrane"/>
    <property type="evidence" value="ECO:0007669"/>
    <property type="project" value="InterPro"/>
</dbReference>
<evidence type="ECO:0000313" key="9">
    <source>
        <dbReference type="Proteomes" id="UP000051084"/>
    </source>
</evidence>
<feature type="transmembrane region" description="Helical" evidence="7">
    <location>
        <begin position="12"/>
        <end position="36"/>
    </location>
</feature>
<dbReference type="EMBL" id="AZGC01000049">
    <property type="protein sequence ID" value="KRL92999.1"/>
    <property type="molecule type" value="Genomic_DNA"/>
</dbReference>
<keyword evidence="6" id="KW-0479">Metal-binding</keyword>